<dbReference type="Proteomes" id="UP000002028">
    <property type="component" value="Chromosome"/>
</dbReference>
<dbReference type="AlphaFoldDB" id="D2QGE0"/>
<reference evidence="1 2" key="1">
    <citation type="journal article" date="2010" name="Stand. Genomic Sci.">
        <title>Complete genome sequence of Spirosoma linguale type strain (1).</title>
        <authorList>
            <person name="Lail K."/>
            <person name="Sikorski J."/>
            <person name="Saunders E."/>
            <person name="Lapidus A."/>
            <person name="Glavina Del Rio T."/>
            <person name="Copeland A."/>
            <person name="Tice H."/>
            <person name="Cheng J.-F."/>
            <person name="Lucas S."/>
            <person name="Nolan M."/>
            <person name="Bruce D."/>
            <person name="Goodwin L."/>
            <person name="Pitluck S."/>
            <person name="Ivanova N."/>
            <person name="Mavromatis K."/>
            <person name="Ovchinnikova G."/>
            <person name="Pati A."/>
            <person name="Chen A."/>
            <person name="Palaniappan K."/>
            <person name="Land M."/>
            <person name="Hauser L."/>
            <person name="Chang Y.-J."/>
            <person name="Jeffries C.D."/>
            <person name="Chain P."/>
            <person name="Brettin T."/>
            <person name="Detter J.C."/>
            <person name="Schuetze A."/>
            <person name="Rohde M."/>
            <person name="Tindall B.J."/>
            <person name="Goeker M."/>
            <person name="Bristow J."/>
            <person name="Eisen J.A."/>
            <person name="Markowitz V."/>
            <person name="Hugenholtz P."/>
            <person name="Kyrpides N.C."/>
            <person name="Klenk H.-P."/>
            <person name="Chen F."/>
        </authorList>
    </citation>
    <scope>NUCLEOTIDE SEQUENCE [LARGE SCALE GENOMIC DNA]</scope>
    <source>
        <strain evidence="2">ATCC 33905 / DSM 74 / LMG 10896 / Claus 1</strain>
    </source>
</reference>
<evidence type="ECO:0000313" key="1">
    <source>
        <dbReference type="EMBL" id="ADB36747.1"/>
    </source>
</evidence>
<keyword evidence="2" id="KW-1185">Reference proteome</keyword>
<dbReference type="RefSeq" id="WP_012925299.1">
    <property type="nucleotide sequence ID" value="NC_013730.1"/>
</dbReference>
<proteinExistence type="predicted"/>
<dbReference type="EMBL" id="CP001769">
    <property type="protein sequence ID" value="ADB36747.1"/>
    <property type="molecule type" value="Genomic_DNA"/>
</dbReference>
<organism evidence="1 2">
    <name type="scientific">Spirosoma linguale (strain ATCC 33905 / DSM 74 / LMG 10896 / Claus 1)</name>
    <dbReference type="NCBI Taxonomy" id="504472"/>
    <lineage>
        <taxon>Bacteria</taxon>
        <taxon>Pseudomonadati</taxon>
        <taxon>Bacteroidota</taxon>
        <taxon>Cytophagia</taxon>
        <taxon>Cytophagales</taxon>
        <taxon>Cytophagaceae</taxon>
        <taxon>Spirosoma</taxon>
    </lineage>
</organism>
<accession>D2QGE0</accession>
<dbReference type="STRING" id="504472.Slin_0684"/>
<sequence>MEPNKEIVLTQEVVTAELRRLFKALQKSFANPDNLGEGTVKAYEVIENLATMIEESPDMIRTVLTEKNLIGLKTLQAKQAAGNVSILDFFQAFPDIGNAVKQSFNPFK</sequence>
<protein>
    <submittedName>
        <fullName evidence="1">Uncharacterized protein</fullName>
    </submittedName>
</protein>
<evidence type="ECO:0000313" key="2">
    <source>
        <dbReference type="Proteomes" id="UP000002028"/>
    </source>
</evidence>
<name>D2QGE0_SPILD</name>
<gene>
    <name evidence="1" type="ordered locus">Slin_0684</name>
</gene>
<dbReference type="HOGENOM" id="CLU_2195269_0_0_10"/>
<dbReference type="KEGG" id="sli:Slin_0684"/>